<keyword evidence="2" id="KW-1185">Reference proteome</keyword>
<reference evidence="1 2" key="1">
    <citation type="journal article" name="Front. Microbiol.">
        <title>Sugar Metabolism of the First Thermophilic Planctomycete Thermogutta terrifontis: Comparative Genomic and Transcriptomic Approaches.</title>
        <authorList>
            <person name="Elcheninov A.G."/>
            <person name="Menzel P."/>
            <person name="Gudbergsdottir S.R."/>
            <person name="Slesarev A.I."/>
            <person name="Kadnikov V.V."/>
            <person name="Krogh A."/>
            <person name="Bonch-Osmolovskaya E.A."/>
            <person name="Peng X."/>
            <person name="Kublanov I.V."/>
        </authorList>
    </citation>
    <scope>NUCLEOTIDE SEQUENCE [LARGE SCALE GENOMIC DNA]</scope>
    <source>
        <strain evidence="1 2">R1</strain>
    </source>
</reference>
<dbReference type="AlphaFoldDB" id="A0A286R9T3"/>
<protein>
    <submittedName>
        <fullName evidence="1">Uncharacterized protein</fullName>
    </submittedName>
</protein>
<organism evidence="1 2">
    <name type="scientific">Thermogutta terrifontis</name>
    <dbReference type="NCBI Taxonomy" id="1331910"/>
    <lineage>
        <taxon>Bacteria</taxon>
        <taxon>Pseudomonadati</taxon>
        <taxon>Planctomycetota</taxon>
        <taxon>Planctomycetia</taxon>
        <taxon>Pirellulales</taxon>
        <taxon>Thermoguttaceae</taxon>
        <taxon>Thermogutta</taxon>
    </lineage>
</organism>
<gene>
    <name evidence="1" type="ORF">THTE_0114</name>
</gene>
<dbReference type="KEGG" id="ttf:THTE_0114"/>
<dbReference type="Proteomes" id="UP000215086">
    <property type="component" value="Chromosome"/>
</dbReference>
<evidence type="ECO:0000313" key="1">
    <source>
        <dbReference type="EMBL" id="ASV72716.1"/>
    </source>
</evidence>
<evidence type="ECO:0000313" key="2">
    <source>
        <dbReference type="Proteomes" id="UP000215086"/>
    </source>
</evidence>
<name>A0A286R9T3_9BACT</name>
<proteinExistence type="predicted"/>
<dbReference type="EMBL" id="CP018477">
    <property type="protein sequence ID" value="ASV72716.1"/>
    <property type="molecule type" value="Genomic_DNA"/>
</dbReference>
<sequence>MDIRIPVGAGKVGMCQVASAIYNGRFGKRSGEIWRLT</sequence>
<accession>A0A286R9T3</accession>